<reference evidence="1 2" key="1">
    <citation type="submission" date="2020-02" db="EMBL/GenBank/DDBJ databases">
        <authorList>
            <person name="Ferguson B K."/>
        </authorList>
    </citation>
    <scope>NUCLEOTIDE SEQUENCE [LARGE SCALE GENOMIC DNA]</scope>
</reference>
<evidence type="ECO:0000313" key="1">
    <source>
        <dbReference type="EMBL" id="CAA9997631.1"/>
    </source>
</evidence>
<accession>A0A6H5G506</accession>
<dbReference type="Proteomes" id="UP000479000">
    <property type="component" value="Unassembled WGS sequence"/>
</dbReference>
<sequence length="164" mass="19093">MSELPNPVKSTTGFKATVHLKVSYRKTKQSRIVEYCFFVKIIDRFEFQPENLSIQWFQNLTVSRTYWKLAGQMKDEEASVGTAEKKDFVPVQHGRVLFEQVQSALVAVHYIYGAHIAFERLYRSFPGAGRSTIINEQDSKSCETWFTFHYCITSHFQIFKLCCV</sequence>
<protein>
    <submittedName>
        <fullName evidence="1">Uncharacterized protein</fullName>
    </submittedName>
</protein>
<dbReference type="EMBL" id="CADCXU010005897">
    <property type="protein sequence ID" value="CAA9997631.1"/>
    <property type="molecule type" value="Genomic_DNA"/>
</dbReference>
<keyword evidence="2" id="KW-1185">Reference proteome</keyword>
<gene>
    <name evidence="1" type="ORF">NTEN_LOCUS3925</name>
</gene>
<organism evidence="1 2">
    <name type="scientific">Nesidiocoris tenuis</name>
    <dbReference type="NCBI Taxonomy" id="355587"/>
    <lineage>
        <taxon>Eukaryota</taxon>
        <taxon>Metazoa</taxon>
        <taxon>Ecdysozoa</taxon>
        <taxon>Arthropoda</taxon>
        <taxon>Hexapoda</taxon>
        <taxon>Insecta</taxon>
        <taxon>Pterygota</taxon>
        <taxon>Neoptera</taxon>
        <taxon>Paraneoptera</taxon>
        <taxon>Hemiptera</taxon>
        <taxon>Heteroptera</taxon>
        <taxon>Panheteroptera</taxon>
        <taxon>Cimicomorpha</taxon>
        <taxon>Miridae</taxon>
        <taxon>Dicyphina</taxon>
        <taxon>Nesidiocoris</taxon>
    </lineage>
</organism>
<name>A0A6H5G506_9HEMI</name>
<evidence type="ECO:0000313" key="2">
    <source>
        <dbReference type="Proteomes" id="UP000479000"/>
    </source>
</evidence>
<proteinExistence type="predicted"/>
<dbReference type="AlphaFoldDB" id="A0A6H5G506"/>